<reference evidence="2 3" key="1">
    <citation type="submission" date="2018-12" db="EMBL/GenBank/DDBJ databases">
        <authorList>
            <person name="Yu L."/>
        </authorList>
    </citation>
    <scope>NUCLEOTIDE SEQUENCE [LARGE SCALE GENOMIC DNA]</scope>
    <source>
        <strain evidence="2 3">HAW-EB2</strain>
    </source>
</reference>
<dbReference type="OrthoDB" id="9780948at2"/>
<comment type="caution">
    <text evidence="2">The sequence shown here is derived from an EMBL/GenBank/DDBJ whole genome shotgun (WGS) entry which is preliminary data.</text>
</comment>
<dbReference type="RefSeq" id="WP_126520738.1">
    <property type="nucleotide sequence ID" value="NZ_RXNU01000006.1"/>
</dbReference>
<dbReference type="InterPro" id="IPR037522">
    <property type="entry name" value="HD_GYP_dom"/>
</dbReference>
<dbReference type="AlphaFoldDB" id="A0A431WTM8"/>
<dbReference type="InterPro" id="IPR003607">
    <property type="entry name" value="HD/PDEase_dom"/>
</dbReference>
<dbReference type="Gene3D" id="1.10.3210.10">
    <property type="entry name" value="Hypothetical protein af1432"/>
    <property type="match status" value="1"/>
</dbReference>
<dbReference type="PANTHER" id="PTHR43155:SF2">
    <property type="entry name" value="CYCLIC DI-GMP PHOSPHODIESTERASE PA4108"/>
    <property type="match status" value="1"/>
</dbReference>
<dbReference type="EMBL" id="RXNU01000006">
    <property type="protein sequence ID" value="RTR38499.1"/>
    <property type="molecule type" value="Genomic_DNA"/>
</dbReference>
<dbReference type="CDD" id="cd00077">
    <property type="entry name" value="HDc"/>
    <property type="match status" value="1"/>
</dbReference>
<dbReference type="PROSITE" id="PS51832">
    <property type="entry name" value="HD_GYP"/>
    <property type="match status" value="1"/>
</dbReference>
<keyword evidence="3" id="KW-1185">Reference proteome</keyword>
<evidence type="ECO:0000313" key="2">
    <source>
        <dbReference type="EMBL" id="RTR38499.1"/>
    </source>
</evidence>
<sequence length="470" mass="54455">MLYLLNNNEPADGLATLINIPHSDNSYDPCKPDCYMEHLAAVNKKMPVVAVEGIYNEFGVLLIPKDANIERRVLDFLVGHKMQKELDSSIGIKGCLTNESLLRQFNEFLSRYLDLTQIHQDNHFEVTLKHLCTVQQIPRILLQKLTILREQLPDIFEQTLFSSWLGSMIAIEMELSPRQVHNVFFTGLFHDLGLLHIDPEIVNKQGHYSDDEWHAIEHHMCISRAIVRGSNACDTDVYRGIMEHHERCDGTGYPNELLKNKLSYCGQIIGLADILFHIRTRQFSRLGRNMADIVPYLQINSNTFMFESYQAIHNIIYRSNLGVTDLINREDFPILPKRLIEQRIKLKKLYQGLILFNEKLSSSAHGKRCRSFINSSNHIFRTFNRSGLSSPEIIQWLQRLTEEDFEGAHLELQEIDAMQYELLWMIKRASRLLPGLVSDEITSPEQDSSQITKMVEQLQQDLNDAWENYE</sequence>
<feature type="domain" description="HD-GYP" evidence="1">
    <location>
        <begin position="133"/>
        <end position="329"/>
    </location>
</feature>
<dbReference type="Proteomes" id="UP000267448">
    <property type="component" value="Unassembled WGS sequence"/>
</dbReference>
<accession>A0A431WTM8</accession>
<name>A0A431WTM8_9GAMM</name>
<evidence type="ECO:0000313" key="3">
    <source>
        <dbReference type="Proteomes" id="UP000267448"/>
    </source>
</evidence>
<evidence type="ECO:0000259" key="1">
    <source>
        <dbReference type="PROSITE" id="PS51832"/>
    </source>
</evidence>
<dbReference type="GO" id="GO:0008081">
    <property type="term" value="F:phosphoric diester hydrolase activity"/>
    <property type="evidence" value="ECO:0007669"/>
    <property type="project" value="UniProtKB-ARBA"/>
</dbReference>
<protein>
    <submittedName>
        <fullName evidence="2">HD domain-containing protein</fullName>
    </submittedName>
</protein>
<proteinExistence type="predicted"/>
<gene>
    <name evidence="2" type="ORF">EKG38_13365</name>
</gene>
<dbReference type="Pfam" id="PF13487">
    <property type="entry name" value="HD_5"/>
    <property type="match status" value="1"/>
</dbReference>
<organism evidence="2 3">
    <name type="scientific">Shewanella canadensis</name>
    <dbReference type="NCBI Taxonomy" id="271096"/>
    <lineage>
        <taxon>Bacteria</taxon>
        <taxon>Pseudomonadati</taxon>
        <taxon>Pseudomonadota</taxon>
        <taxon>Gammaproteobacteria</taxon>
        <taxon>Alteromonadales</taxon>
        <taxon>Shewanellaceae</taxon>
        <taxon>Shewanella</taxon>
    </lineage>
</organism>
<dbReference type="PANTHER" id="PTHR43155">
    <property type="entry name" value="CYCLIC DI-GMP PHOSPHODIESTERASE PA4108-RELATED"/>
    <property type="match status" value="1"/>
</dbReference>
<dbReference type="SUPFAM" id="SSF109604">
    <property type="entry name" value="HD-domain/PDEase-like"/>
    <property type="match status" value="1"/>
</dbReference>